<comment type="caution">
    <text evidence="2">The sequence shown here is derived from an EMBL/GenBank/DDBJ whole genome shotgun (WGS) entry which is preliminary data.</text>
</comment>
<protein>
    <submittedName>
        <fullName evidence="2">Uncharacterized protein</fullName>
    </submittedName>
</protein>
<proteinExistence type="predicted"/>
<feature type="transmembrane region" description="Helical" evidence="1">
    <location>
        <begin position="66"/>
        <end position="87"/>
    </location>
</feature>
<dbReference type="RefSeq" id="WP_132215109.1">
    <property type="nucleotide sequence ID" value="NZ_SLWN01000019.1"/>
</dbReference>
<feature type="transmembrane region" description="Helical" evidence="1">
    <location>
        <begin position="99"/>
        <end position="117"/>
    </location>
</feature>
<organism evidence="2 3">
    <name type="scientific">Kribbella steppae</name>
    <dbReference type="NCBI Taxonomy" id="2512223"/>
    <lineage>
        <taxon>Bacteria</taxon>
        <taxon>Bacillati</taxon>
        <taxon>Actinomycetota</taxon>
        <taxon>Actinomycetes</taxon>
        <taxon>Propionibacteriales</taxon>
        <taxon>Kribbellaceae</taxon>
        <taxon>Kribbella</taxon>
    </lineage>
</organism>
<dbReference type="OrthoDB" id="3830847at2"/>
<gene>
    <name evidence="2" type="ORF">EV652_119105</name>
</gene>
<name>A0A4R2H0I7_9ACTN</name>
<evidence type="ECO:0000313" key="3">
    <source>
        <dbReference type="Proteomes" id="UP000294508"/>
    </source>
</evidence>
<sequence>MTAEPGNPGGWAPPGAPDAPVACPCGLPVRQPWRTRDALWSPASFLGGLIWLALGVGSVIGGWTTFGLILLGVLAALTLGSLVLQAIRRHRGGCLLGRAGWFGLAVPGLPLRVTFWFSF</sequence>
<keyword evidence="1" id="KW-0472">Membrane</keyword>
<evidence type="ECO:0000313" key="2">
    <source>
        <dbReference type="EMBL" id="TCO16916.1"/>
    </source>
</evidence>
<keyword evidence="1" id="KW-0812">Transmembrane</keyword>
<feature type="transmembrane region" description="Helical" evidence="1">
    <location>
        <begin position="39"/>
        <end position="60"/>
    </location>
</feature>
<dbReference type="AlphaFoldDB" id="A0A4R2H0I7"/>
<dbReference type="EMBL" id="SLWN01000019">
    <property type="protein sequence ID" value="TCO16916.1"/>
    <property type="molecule type" value="Genomic_DNA"/>
</dbReference>
<evidence type="ECO:0000256" key="1">
    <source>
        <dbReference type="SAM" id="Phobius"/>
    </source>
</evidence>
<keyword evidence="1" id="KW-1133">Transmembrane helix</keyword>
<dbReference type="Proteomes" id="UP000294508">
    <property type="component" value="Unassembled WGS sequence"/>
</dbReference>
<reference evidence="2 3" key="1">
    <citation type="journal article" date="2015" name="Stand. Genomic Sci.">
        <title>Genomic Encyclopedia of Bacterial and Archaeal Type Strains, Phase III: the genomes of soil and plant-associated and newly described type strains.</title>
        <authorList>
            <person name="Whitman W.B."/>
            <person name="Woyke T."/>
            <person name="Klenk H.P."/>
            <person name="Zhou Y."/>
            <person name="Lilburn T.G."/>
            <person name="Beck B.J."/>
            <person name="De Vos P."/>
            <person name="Vandamme P."/>
            <person name="Eisen J.A."/>
            <person name="Garrity G."/>
            <person name="Hugenholtz P."/>
            <person name="Kyrpides N.C."/>
        </authorList>
    </citation>
    <scope>NUCLEOTIDE SEQUENCE [LARGE SCALE GENOMIC DNA]</scope>
    <source>
        <strain evidence="2 3">VKM Ac-2572</strain>
    </source>
</reference>
<accession>A0A4R2H0I7</accession>
<keyword evidence="3" id="KW-1185">Reference proteome</keyword>